<keyword evidence="3" id="KW-1185">Reference proteome</keyword>
<feature type="coiled-coil region" evidence="1">
    <location>
        <begin position="75"/>
        <end position="102"/>
    </location>
</feature>
<evidence type="ECO:0000313" key="3">
    <source>
        <dbReference type="Proteomes" id="UP001334732"/>
    </source>
</evidence>
<dbReference type="Proteomes" id="UP001334732">
    <property type="component" value="Chromosome"/>
</dbReference>
<evidence type="ECO:0000313" key="2">
    <source>
        <dbReference type="EMBL" id="WRS40175.1"/>
    </source>
</evidence>
<sequence>MIEHDVLIGSLMEDSWLTLEQVAAACVVEPDWLLRHIEAGLFPHAESVAGVWRFSGEALLRARRMRQLERDFDAVPELAALVADLLDEMDRLRARLRGLGAD</sequence>
<dbReference type="RefSeq" id="WP_324780705.1">
    <property type="nucleotide sequence ID" value="NZ_CP141769.1"/>
</dbReference>
<proteinExistence type="predicted"/>
<dbReference type="Gene3D" id="1.10.1660.10">
    <property type="match status" value="1"/>
</dbReference>
<accession>A0ABZ1CMA7</accession>
<keyword evidence="1" id="KW-0175">Coiled coil</keyword>
<dbReference type="Pfam" id="PF13591">
    <property type="entry name" value="MerR_2"/>
    <property type="match status" value="1"/>
</dbReference>
<reference evidence="2 3" key="1">
    <citation type="submission" date="2023-12" db="EMBL/GenBank/DDBJ databases">
        <title>Thiobacillus sedimentum sp. nov., a chemolithoautotrophic sulfur-oxidizing bacterium isolated from freshwater sediment.</title>
        <authorList>
            <person name="Luo J."/>
            <person name="Dai C."/>
        </authorList>
    </citation>
    <scope>NUCLEOTIDE SEQUENCE [LARGE SCALE GENOMIC DNA]</scope>
    <source>
        <strain evidence="2 3">SCUT-2</strain>
    </source>
</reference>
<organism evidence="2 3">
    <name type="scientific">Thiobacillus sedimenti</name>
    <dbReference type="NCBI Taxonomy" id="3110231"/>
    <lineage>
        <taxon>Bacteria</taxon>
        <taxon>Pseudomonadati</taxon>
        <taxon>Pseudomonadota</taxon>
        <taxon>Betaproteobacteria</taxon>
        <taxon>Nitrosomonadales</taxon>
        <taxon>Thiobacillaceae</taxon>
        <taxon>Thiobacillus</taxon>
    </lineage>
</organism>
<dbReference type="EMBL" id="CP141769">
    <property type="protein sequence ID" value="WRS40175.1"/>
    <property type="molecule type" value="Genomic_DNA"/>
</dbReference>
<evidence type="ECO:0000256" key="1">
    <source>
        <dbReference type="SAM" id="Coils"/>
    </source>
</evidence>
<gene>
    <name evidence="2" type="ORF">VA613_04715</name>
</gene>
<protein>
    <submittedName>
        <fullName evidence="2">Chaperone modulator CbpM</fullName>
    </submittedName>
</protein>
<name>A0ABZ1CMA7_9PROT</name>